<feature type="transmembrane region" description="Helical" evidence="6">
    <location>
        <begin position="12"/>
        <end position="33"/>
    </location>
</feature>
<dbReference type="Gene3D" id="1.20.1440.20">
    <property type="entry name" value="LemA-like domain"/>
    <property type="match status" value="1"/>
</dbReference>
<sequence>MQNTNTQPIYKRTWFIVTMVIAALVVIFGGSFVSSSNGMNRKQQDVEEQTGAVQAALQNRADLIPNLVNAVKGSQGQESKVYGQIAEARTRYNNAKSDYDKADSQDAKTSAMQNQEKAMNVMVSSINENYPNLKSSDQMSTLMAQIEGADNRVTYQRLKYNKTVRAYNDKVVAFPSSIVAGMTNHKKMSYFAADASAQKNPEVNFN</sequence>
<dbReference type="InterPro" id="IPR023353">
    <property type="entry name" value="LemA-like_dom_sf"/>
</dbReference>
<name>A0ABM9N6F2_9LACO</name>
<dbReference type="EMBL" id="CAWVOH010000002">
    <property type="protein sequence ID" value="CAK8054539.1"/>
    <property type="molecule type" value="Genomic_DNA"/>
</dbReference>
<keyword evidence="8" id="KW-1185">Reference proteome</keyword>
<keyword evidence="4 6" id="KW-1133">Transmembrane helix</keyword>
<dbReference type="PANTHER" id="PTHR34478:SF1">
    <property type="entry name" value="PROTEIN LEMA"/>
    <property type="match status" value="1"/>
</dbReference>
<dbReference type="SUPFAM" id="SSF140478">
    <property type="entry name" value="LemA-like"/>
    <property type="match status" value="1"/>
</dbReference>
<dbReference type="PANTHER" id="PTHR34478">
    <property type="entry name" value="PROTEIN LEMA"/>
    <property type="match status" value="1"/>
</dbReference>
<comment type="similarity">
    <text evidence="2">Belongs to the LemA family.</text>
</comment>
<evidence type="ECO:0000256" key="1">
    <source>
        <dbReference type="ARBA" id="ARBA00004167"/>
    </source>
</evidence>
<evidence type="ECO:0000256" key="4">
    <source>
        <dbReference type="ARBA" id="ARBA00022989"/>
    </source>
</evidence>
<organism evidence="7 8">
    <name type="scientific">Eupransor demetentiae</name>
    <dbReference type="NCBI Taxonomy" id="3109584"/>
    <lineage>
        <taxon>Bacteria</taxon>
        <taxon>Bacillati</taxon>
        <taxon>Bacillota</taxon>
        <taxon>Bacilli</taxon>
        <taxon>Lactobacillales</taxon>
        <taxon>Lactobacillaceae</taxon>
        <taxon>Eupransor</taxon>
    </lineage>
</organism>
<evidence type="ECO:0000256" key="2">
    <source>
        <dbReference type="ARBA" id="ARBA00008854"/>
    </source>
</evidence>
<evidence type="ECO:0000313" key="8">
    <source>
        <dbReference type="Proteomes" id="UP001314241"/>
    </source>
</evidence>
<keyword evidence="3 6" id="KW-0812">Transmembrane</keyword>
<evidence type="ECO:0000256" key="5">
    <source>
        <dbReference type="ARBA" id="ARBA00023136"/>
    </source>
</evidence>
<evidence type="ECO:0000256" key="6">
    <source>
        <dbReference type="SAM" id="Phobius"/>
    </source>
</evidence>
<keyword evidence="5 6" id="KW-0472">Membrane</keyword>
<evidence type="ECO:0000256" key="3">
    <source>
        <dbReference type="ARBA" id="ARBA00022692"/>
    </source>
</evidence>
<dbReference type="Pfam" id="PF04011">
    <property type="entry name" value="LemA"/>
    <property type="match status" value="1"/>
</dbReference>
<dbReference type="RefSeq" id="WP_349642087.1">
    <property type="nucleotide sequence ID" value="NZ_CAWVOH010000002.1"/>
</dbReference>
<keyword evidence="7" id="KW-0449">Lipoprotein</keyword>
<accession>A0ABM9N6F2</accession>
<comment type="subcellular location">
    <subcellularLocation>
        <location evidence="1">Membrane</location>
        <topology evidence="1">Single-pass membrane protein</topology>
    </subcellularLocation>
</comment>
<evidence type="ECO:0000313" key="7">
    <source>
        <dbReference type="EMBL" id="CAK8054539.1"/>
    </source>
</evidence>
<dbReference type="Proteomes" id="UP001314241">
    <property type="component" value="Unassembled WGS sequence"/>
</dbReference>
<reference evidence="7 8" key="1">
    <citation type="submission" date="2024-01" db="EMBL/GenBank/DDBJ databases">
        <authorList>
            <person name="Botero Cardona J."/>
        </authorList>
    </citation>
    <scope>NUCLEOTIDE SEQUENCE [LARGE SCALE GENOMIC DNA]</scope>
    <source>
        <strain evidence="7 8">LMG 33000</strain>
    </source>
</reference>
<comment type="caution">
    <text evidence="7">The sequence shown here is derived from an EMBL/GenBank/DDBJ whole genome shotgun (WGS) entry which is preliminary data.</text>
</comment>
<protein>
    <submittedName>
        <fullName evidence="7">Lipoprotein antigen LemA family (LemA)</fullName>
    </submittedName>
</protein>
<dbReference type="InterPro" id="IPR007156">
    <property type="entry name" value="MamQ_LemA"/>
</dbReference>
<gene>
    <name evidence="7" type="ORF">R54876_GBNLAHCA_01109</name>
</gene>
<proteinExistence type="inferred from homology"/>